<dbReference type="Pfam" id="PF00145">
    <property type="entry name" value="DNA_methylase"/>
    <property type="match status" value="1"/>
</dbReference>
<keyword evidence="5" id="KW-0067">ATP-binding</keyword>
<dbReference type="SUPFAM" id="SSF52540">
    <property type="entry name" value="P-loop containing nucleoside triphosphate hydrolases"/>
    <property type="match status" value="2"/>
</dbReference>
<dbReference type="InterPro" id="IPR050628">
    <property type="entry name" value="SNF2_RAD54_helicase_TF"/>
</dbReference>
<dbReference type="PANTHER" id="PTHR45626:SF26">
    <property type="entry name" value="FAMILY HELICASE, PUTATIVE (AFU_ORTHOLOGUE AFUA_2G09120)-RELATED"/>
    <property type="match status" value="1"/>
</dbReference>
<sequence>MLMSMRRKRAKVDTTDAKPMNTAGDTGTFERRASCKAADECSVQEPNSADESEDEDPESVAKNITIQGPDLTLKPLSDLRAIIQDLLDSAKRGGLHHFVDSNKQFYTRVGTLCSGTDAPLHVLNLFGMLKNANGDQVFTTINKFACEIEPFKQGFLLRNSKPEQLFRDATDFAKPGAKQAYLVSGVESDIPDVDLFIAGTSCVDFSSLNSRKTKEFERLAKANNKWKDLYSSIRVNGGALTLDDLRDEDWRLCIDSMLSKTGTNRTSTTTFASAMNYLKERQPKIVIFENVHGAPWASTIDYVFPLTGYAAKIVALDTKNYYLPQTRLRKYVVAFNHRFFGLQAAQTLCDDFTAAVQNLERKYSSTVTDFLLPSNSHELHRARNEMELASQSTQEKDTDWSFSRSRHTQFRRAQGIPDERPWIQWRENGTSNAPAKMWKPWEAPLPNRVKDLLECFYQLGMAGKNLKHGKYDAAFKAQILDCSQNVDRVNMGQPFGGTGCLTPCAIPVLTLEARPITGSEALKLQGLPIENFDMSIETQSQLQNLAGNAMSTTVVGAAILSTLSCVAIYDAEHKKGWLKEKLFLKGDFEDANLKDYNSFHGPDAKFNIKEFCELDGLVLSAYTNSNVAQILLLGEKTRRRCVCQHILAYSSMALYTCEVCGASLCKSCKGNPEHRMSKSSASFNDIGSLTYANAEDALRQHFPPVLPMLSVNQNIAGRIAEALQSSHYTSHQRMILADALTAGLSDTIYELAFIEITDATRIEYVSKDNFILRSIIEKDQLVWYLYLDQWSNAAQNLGENHKTNQPIARAVIRANSPNQFPAPDAWDLWVPRNAKFDLRFRLGHERELQLVSVGDVTRIDDAATQCEINSLAGTKWTYHPECGFPERALWVCSDSVNKLYMFLDVNPIGASSHDRFVISSVNREMGRAPQPESRPVLLHVRASQRVHTIIETLEKDEELYAMDDSHELASTNKGDKYITLKASVDGWWTSLVNYSVRFPAFRNELTLFAERGFPSKPPASLLLKSNGANISLHGHAASCHRDQVLLTMSLPVFGKSSSSINNMVQTIRDLDLAQQLDFAEFCRIISPCYTAVERAIIEHFQGTRTIQLWDAILTEDCTACAPKLPTVVWRKPAVKGQGSVVATCEAADEQTYNASLLNQPSSFRIDHSVTLGISNGKKIAGVQYIDIRFVGRAHTLMQQARSRLSTHPGYHRDTSETRATFALGVGILENPRIALQNPKIRAPPSISKLQESELQPEGFKKGMALLPEQLASLQWMINRENDEDQMSFVEKELAEVYIDRLRFRAIAKATRQIVRRGRVVADDVGFGKTAVCLGLMDRQRQKDGESRAQRATDQSLVGLKHLKATLIIVPNHLTQQWKTEAHRFLNDANYNICVIETYPALAKATMLKEADIIICSNQVFKHKDYKAELSKHCSTDGLDVTISPKVYRSWYKKAHRNLITAQTSLLTDSVQAFEYFTFARVIWDEFPYENIEVTEFVANCITSSKWMLSGTPPLITLGQVCKIAYLFNVHLARPLSLVAGRQPKICENAPLMPLSPLEEAELYKSRPSPEFLRERHGQLLNFVQNFFSKNKRESNVESSHLPVVLSLSTNSRSAYLELQQDLSWRNFNANLVSADARRRLMSRVDWKEKSLGVNRAMEALALRASISFDDVKNQILFTDAQHAKSTVDVARAMYENSNQTIKDLEDRGRELLGKAYYLAYRCSYIYVKTHGKTADNGEARQCSYFETIEKFVRNILAVDFEETFWGWDAFESAIRILIWDEKFEKQLESPDGPATSSMSTPSRTDKDAWRAKLKDVWDDMRFGVIAADAPPPESAHCRPASLEKKMKSLKTFKELITKSPLHSRRWFRINDMPAPELTSVLPLLKMEWEHKVPWEASFRKSNPGIDSFLIPVRELRQPVNDELAPFDLDKISREDSVREKDLDEMPKEVEDRVEQQVRARTGKSRITKADWVEECVRRGLKVKSAETGHVLKRRVCQAEIGKASEEHWVTPEGCPLKVIAIPVEGKVRIRGGNMEALFDELMHTVDDFTVLIERLASVHGKKNYQKVIWQVLAGQWRCDTHSGHDALSTHYVSLKCGHVHCSLPRGTCGVRGCTASLTDVCIPLAKFNKEPRVISSNDFAKGALCKEPAAYLSQDGEGKGPKINAIVELIKSMAKDDQVVIFVQNTELLGDMYEALRVAGVSHVTAAELKVNEATALEKFKSSDMASNKKQVLVQLINSEQAAGSNLHNANHVIFLSPLVTRDQGEWDAQMKQALGRCIRFRQQKTVHVYHMLMDETIEVDTLEWRYKKEIFVRPGCAVGTFNVGEPTDFLERFDSQDATAAQPGFQRAISLLPRGEIQWLMGDDYVSVTMARSKETVESTNAAAMADEEVVDFDVIMKEA</sequence>
<evidence type="ECO:0000313" key="9">
    <source>
        <dbReference type="EMBL" id="KAJ4392112.1"/>
    </source>
</evidence>
<reference evidence="9" key="1">
    <citation type="submission" date="2022-10" db="EMBL/GenBank/DDBJ databases">
        <title>Tapping the CABI collections for fungal endophytes: first genome assemblies for Collariella, Neodidymelliopsis, Ascochyta clinopodiicola, Didymella pomorum, Didymosphaeria variabile, Neocosmospora piperis and Neocucurbitaria cava.</title>
        <authorList>
            <person name="Hill R."/>
        </authorList>
    </citation>
    <scope>NUCLEOTIDE SEQUENCE</scope>
    <source>
        <strain evidence="9">IMI 355082</strain>
    </source>
</reference>
<dbReference type="GO" id="GO:0008168">
    <property type="term" value="F:methyltransferase activity"/>
    <property type="evidence" value="ECO:0007669"/>
    <property type="project" value="UniProtKB-KW"/>
</dbReference>
<name>A0A9W8YX62_9PEZI</name>
<feature type="compositionally biased region" description="Acidic residues" evidence="7">
    <location>
        <begin position="48"/>
        <end position="58"/>
    </location>
</feature>
<dbReference type="CDD" id="cd18793">
    <property type="entry name" value="SF2_C_SNF"/>
    <property type="match status" value="1"/>
</dbReference>
<keyword evidence="2" id="KW-0808">Transferase</keyword>
<keyword evidence="6" id="KW-0175">Coiled coil</keyword>
<dbReference type="InterPro" id="IPR029063">
    <property type="entry name" value="SAM-dependent_MTases_sf"/>
</dbReference>
<feature type="coiled-coil region" evidence="6">
    <location>
        <begin position="1687"/>
        <end position="1714"/>
    </location>
</feature>
<dbReference type="GO" id="GO:0006281">
    <property type="term" value="P:DNA repair"/>
    <property type="evidence" value="ECO:0007669"/>
    <property type="project" value="TreeGrafter"/>
</dbReference>
<gene>
    <name evidence="9" type="ORF">N0V93_005734</name>
</gene>
<feature type="domain" description="Helicase ATP-binding" evidence="8">
    <location>
        <begin position="1261"/>
        <end position="1560"/>
    </location>
</feature>
<keyword evidence="1" id="KW-0489">Methyltransferase</keyword>
<dbReference type="InterPro" id="IPR049730">
    <property type="entry name" value="SNF2/RAD54-like_C"/>
</dbReference>
<dbReference type="EMBL" id="JAPEVB010000003">
    <property type="protein sequence ID" value="KAJ4392112.1"/>
    <property type="molecule type" value="Genomic_DNA"/>
</dbReference>
<evidence type="ECO:0000256" key="7">
    <source>
        <dbReference type="SAM" id="MobiDB-lite"/>
    </source>
</evidence>
<dbReference type="OrthoDB" id="423221at2759"/>
<dbReference type="InterPro" id="IPR000330">
    <property type="entry name" value="SNF2_N"/>
</dbReference>
<dbReference type="InterPro" id="IPR014001">
    <property type="entry name" value="Helicase_ATP-bd"/>
</dbReference>
<feature type="compositionally biased region" description="Basic residues" evidence="7">
    <location>
        <begin position="1"/>
        <end position="10"/>
    </location>
</feature>
<dbReference type="Pfam" id="PF00176">
    <property type="entry name" value="SNF2-rel_dom"/>
    <property type="match status" value="1"/>
</dbReference>
<dbReference type="InterPro" id="IPR001525">
    <property type="entry name" value="C5_MeTfrase"/>
</dbReference>
<dbReference type="GO" id="GO:0032259">
    <property type="term" value="P:methylation"/>
    <property type="evidence" value="ECO:0007669"/>
    <property type="project" value="UniProtKB-KW"/>
</dbReference>
<accession>A0A9W8YX62</accession>
<evidence type="ECO:0000313" key="10">
    <source>
        <dbReference type="Proteomes" id="UP001140453"/>
    </source>
</evidence>
<evidence type="ECO:0000256" key="5">
    <source>
        <dbReference type="ARBA" id="ARBA00022840"/>
    </source>
</evidence>
<dbReference type="GO" id="GO:0005524">
    <property type="term" value="F:ATP binding"/>
    <property type="evidence" value="ECO:0007669"/>
    <property type="project" value="UniProtKB-KW"/>
</dbReference>
<feature type="region of interest" description="Disordered" evidence="7">
    <location>
        <begin position="1788"/>
        <end position="1807"/>
    </location>
</feature>
<dbReference type="GO" id="GO:0016787">
    <property type="term" value="F:hydrolase activity"/>
    <property type="evidence" value="ECO:0007669"/>
    <property type="project" value="UniProtKB-KW"/>
</dbReference>
<dbReference type="PANTHER" id="PTHR45626">
    <property type="entry name" value="TRANSCRIPTION TERMINATION FACTOR 2-RELATED"/>
    <property type="match status" value="1"/>
</dbReference>
<organism evidence="9 10">
    <name type="scientific">Gnomoniopsis smithogilvyi</name>
    <dbReference type="NCBI Taxonomy" id="1191159"/>
    <lineage>
        <taxon>Eukaryota</taxon>
        <taxon>Fungi</taxon>
        <taxon>Dikarya</taxon>
        <taxon>Ascomycota</taxon>
        <taxon>Pezizomycotina</taxon>
        <taxon>Sordariomycetes</taxon>
        <taxon>Sordariomycetidae</taxon>
        <taxon>Diaporthales</taxon>
        <taxon>Gnomoniaceae</taxon>
        <taxon>Gnomoniopsis</taxon>
    </lineage>
</organism>
<dbReference type="SUPFAM" id="SSF53335">
    <property type="entry name" value="S-adenosyl-L-methionine-dependent methyltransferases"/>
    <property type="match status" value="1"/>
</dbReference>
<dbReference type="SMART" id="SM00487">
    <property type="entry name" value="DEXDc"/>
    <property type="match status" value="1"/>
</dbReference>
<keyword evidence="3" id="KW-0547">Nucleotide-binding</keyword>
<evidence type="ECO:0000256" key="3">
    <source>
        <dbReference type="ARBA" id="ARBA00022741"/>
    </source>
</evidence>
<dbReference type="Gene3D" id="3.40.50.150">
    <property type="entry name" value="Vaccinia Virus protein VP39"/>
    <property type="match status" value="1"/>
</dbReference>
<dbReference type="InterPro" id="IPR027417">
    <property type="entry name" value="P-loop_NTPase"/>
</dbReference>
<comment type="caution">
    <text evidence="9">The sequence shown here is derived from an EMBL/GenBank/DDBJ whole genome shotgun (WGS) entry which is preliminary data.</text>
</comment>
<keyword evidence="4" id="KW-0378">Hydrolase</keyword>
<evidence type="ECO:0000256" key="6">
    <source>
        <dbReference type="SAM" id="Coils"/>
    </source>
</evidence>
<dbReference type="GO" id="GO:0005634">
    <property type="term" value="C:nucleus"/>
    <property type="evidence" value="ECO:0007669"/>
    <property type="project" value="TreeGrafter"/>
</dbReference>
<feature type="compositionally biased region" description="Basic and acidic residues" evidence="7">
    <location>
        <begin position="28"/>
        <end position="39"/>
    </location>
</feature>
<dbReference type="GO" id="GO:0008094">
    <property type="term" value="F:ATP-dependent activity, acting on DNA"/>
    <property type="evidence" value="ECO:0007669"/>
    <property type="project" value="TreeGrafter"/>
</dbReference>
<proteinExistence type="predicted"/>
<protein>
    <recommendedName>
        <fullName evidence="8">Helicase ATP-binding domain-containing protein</fullName>
    </recommendedName>
</protein>
<evidence type="ECO:0000259" key="8">
    <source>
        <dbReference type="SMART" id="SM00487"/>
    </source>
</evidence>
<dbReference type="Proteomes" id="UP001140453">
    <property type="component" value="Unassembled WGS sequence"/>
</dbReference>
<evidence type="ECO:0000256" key="4">
    <source>
        <dbReference type="ARBA" id="ARBA00022801"/>
    </source>
</evidence>
<dbReference type="Gene3D" id="3.40.50.300">
    <property type="entry name" value="P-loop containing nucleotide triphosphate hydrolases"/>
    <property type="match status" value="2"/>
</dbReference>
<evidence type="ECO:0000256" key="1">
    <source>
        <dbReference type="ARBA" id="ARBA00022603"/>
    </source>
</evidence>
<keyword evidence="10" id="KW-1185">Reference proteome</keyword>
<feature type="region of interest" description="Disordered" evidence="7">
    <location>
        <begin position="1"/>
        <end position="59"/>
    </location>
</feature>
<evidence type="ECO:0000256" key="2">
    <source>
        <dbReference type="ARBA" id="ARBA00022679"/>
    </source>
</evidence>